<feature type="region of interest" description="Disordered" evidence="1">
    <location>
        <begin position="86"/>
        <end position="161"/>
    </location>
</feature>
<reference evidence="2" key="3">
    <citation type="submission" date="2025-09" db="UniProtKB">
        <authorList>
            <consortium name="Ensembl"/>
        </authorList>
    </citation>
    <scope>IDENTIFICATION</scope>
</reference>
<evidence type="ECO:0000313" key="2">
    <source>
        <dbReference type="Ensembl" id="ENSPLOP00000012252.1"/>
    </source>
</evidence>
<organism evidence="2 3">
    <name type="scientific">Panthera leo</name>
    <name type="common">Lion</name>
    <dbReference type="NCBI Taxonomy" id="9689"/>
    <lineage>
        <taxon>Eukaryota</taxon>
        <taxon>Metazoa</taxon>
        <taxon>Chordata</taxon>
        <taxon>Craniata</taxon>
        <taxon>Vertebrata</taxon>
        <taxon>Euteleostomi</taxon>
        <taxon>Mammalia</taxon>
        <taxon>Eutheria</taxon>
        <taxon>Laurasiatheria</taxon>
        <taxon>Carnivora</taxon>
        <taxon>Feliformia</taxon>
        <taxon>Felidae</taxon>
        <taxon>Pantherinae</taxon>
        <taxon>Panthera</taxon>
    </lineage>
</organism>
<keyword evidence="3" id="KW-1185">Reference proteome</keyword>
<evidence type="ECO:0000256" key="1">
    <source>
        <dbReference type="SAM" id="MobiDB-lite"/>
    </source>
</evidence>
<reference evidence="2" key="1">
    <citation type="journal article" date="2019" name="bioRxiv">
        <title>Long live the king: chromosome-level assembly of the lion (Panthera leo) using linked-read, Hi-C, and long read data.</title>
        <authorList>
            <person name="Armstrong E.E."/>
            <person name="Taylor R.W."/>
            <person name="Miller D.E."/>
            <person name="Kaelin C."/>
            <person name="Barsh G."/>
            <person name="Hadly E.A."/>
            <person name="Petrov D."/>
        </authorList>
    </citation>
    <scope>NUCLEOTIDE SEQUENCE [LARGE SCALE GENOMIC DNA]</scope>
</reference>
<dbReference type="Proteomes" id="UP000694399">
    <property type="component" value="Chromosome D1"/>
</dbReference>
<evidence type="ECO:0000313" key="3">
    <source>
        <dbReference type="Proteomes" id="UP000694399"/>
    </source>
</evidence>
<proteinExistence type="predicted"/>
<dbReference type="AlphaFoldDB" id="A0A8C8X592"/>
<protein>
    <submittedName>
        <fullName evidence="2">Uncharacterized protein</fullName>
    </submittedName>
</protein>
<accession>A0A8C8X592</accession>
<feature type="compositionally biased region" description="Gly residues" evidence="1">
    <location>
        <begin position="113"/>
        <end position="124"/>
    </location>
</feature>
<dbReference type="Ensembl" id="ENSPLOT00000013584.1">
    <property type="protein sequence ID" value="ENSPLOP00000012252.1"/>
    <property type="gene ID" value="ENSPLOG00000008997.1"/>
</dbReference>
<dbReference type="OMA" id="SRRVMWG"/>
<sequence length="211" mass="22767">MLRLVKVSSLVPPGMRPGTRVLTDAGPQFHQHVIAAQLGEQLQQTAHRGSRASLPVVQELAHGVGMRLQLPDLQVLEAHLLSQRRPVGRHLRPHVQEQRQAAQGGRRGDGGRGPRAGASGGHGGLPRSLSAVESRSRSALPPSFTATPAPGPAPRVSVSEKRRPALQSGALALVWRAILWGLEKHIYQRESRGHQPCSLGFWGEGSWKTQS</sequence>
<name>A0A8C8X592_PANLE</name>
<reference evidence="2" key="2">
    <citation type="submission" date="2025-08" db="UniProtKB">
        <authorList>
            <consortium name="Ensembl"/>
        </authorList>
    </citation>
    <scope>IDENTIFICATION</scope>
</reference>
<dbReference type="GeneTree" id="ENSGT01070000253936"/>